<proteinExistence type="predicted"/>
<sequence length="129" mass="14068">MLGEALASIQKQVKALMALVPVVHEMKNACDGYNGTTNAEHHMKDTHIQINSGEEDSGDHCNKVSASSCYFEGVAGTSALPELHLQSRITKGIEKLLSEGLVQDKRNELSKKILHPYKLPPPGYLTVQS</sequence>
<dbReference type="EMBL" id="BLXT01000480">
    <property type="protein sequence ID" value="GFN77486.1"/>
    <property type="molecule type" value="Genomic_DNA"/>
</dbReference>
<accession>A0AAV3Y4X9</accession>
<evidence type="ECO:0000313" key="1">
    <source>
        <dbReference type="EMBL" id="GFN77486.1"/>
    </source>
</evidence>
<comment type="caution">
    <text evidence="1">The sequence shown here is derived from an EMBL/GenBank/DDBJ whole genome shotgun (WGS) entry which is preliminary data.</text>
</comment>
<reference evidence="1 2" key="1">
    <citation type="journal article" date="2021" name="Elife">
        <title>Chloroplast acquisition without the gene transfer in kleptoplastic sea slugs, Plakobranchus ocellatus.</title>
        <authorList>
            <person name="Maeda T."/>
            <person name="Takahashi S."/>
            <person name="Yoshida T."/>
            <person name="Shimamura S."/>
            <person name="Takaki Y."/>
            <person name="Nagai Y."/>
            <person name="Toyoda A."/>
            <person name="Suzuki Y."/>
            <person name="Arimoto A."/>
            <person name="Ishii H."/>
            <person name="Satoh N."/>
            <person name="Nishiyama T."/>
            <person name="Hasebe M."/>
            <person name="Maruyama T."/>
            <person name="Minagawa J."/>
            <person name="Obokata J."/>
            <person name="Shigenobu S."/>
        </authorList>
    </citation>
    <scope>NUCLEOTIDE SEQUENCE [LARGE SCALE GENOMIC DNA]</scope>
</reference>
<dbReference type="Proteomes" id="UP000735302">
    <property type="component" value="Unassembled WGS sequence"/>
</dbReference>
<keyword evidence="2" id="KW-1185">Reference proteome</keyword>
<dbReference type="AlphaFoldDB" id="A0AAV3Y4X9"/>
<protein>
    <submittedName>
        <fullName evidence="1">Uncharacterized protein</fullName>
    </submittedName>
</protein>
<gene>
    <name evidence="1" type="ORF">PoB_000399200</name>
</gene>
<evidence type="ECO:0000313" key="2">
    <source>
        <dbReference type="Proteomes" id="UP000735302"/>
    </source>
</evidence>
<name>A0AAV3Y4X9_9GAST</name>
<organism evidence="1 2">
    <name type="scientific">Plakobranchus ocellatus</name>
    <dbReference type="NCBI Taxonomy" id="259542"/>
    <lineage>
        <taxon>Eukaryota</taxon>
        <taxon>Metazoa</taxon>
        <taxon>Spiralia</taxon>
        <taxon>Lophotrochozoa</taxon>
        <taxon>Mollusca</taxon>
        <taxon>Gastropoda</taxon>
        <taxon>Heterobranchia</taxon>
        <taxon>Euthyneura</taxon>
        <taxon>Panpulmonata</taxon>
        <taxon>Sacoglossa</taxon>
        <taxon>Placobranchoidea</taxon>
        <taxon>Plakobranchidae</taxon>
        <taxon>Plakobranchus</taxon>
    </lineage>
</organism>